<organism evidence="5 6">
    <name type="scientific">Spirodela intermedia</name>
    <name type="common">Intermediate duckweed</name>
    <dbReference type="NCBI Taxonomy" id="51605"/>
    <lineage>
        <taxon>Eukaryota</taxon>
        <taxon>Viridiplantae</taxon>
        <taxon>Streptophyta</taxon>
        <taxon>Embryophyta</taxon>
        <taxon>Tracheophyta</taxon>
        <taxon>Spermatophyta</taxon>
        <taxon>Magnoliopsida</taxon>
        <taxon>Liliopsida</taxon>
        <taxon>Araceae</taxon>
        <taxon>Lemnoideae</taxon>
        <taxon>Spirodela</taxon>
    </lineage>
</organism>
<keyword evidence="2" id="KW-0853">WD repeat</keyword>
<accession>A0A7I8KLI0</accession>
<proteinExistence type="predicted"/>
<dbReference type="InterPro" id="IPR015943">
    <property type="entry name" value="WD40/YVTN_repeat-like_dom_sf"/>
</dbReference>
<dbReference type="FunFam" id="2.130.10.10:FF:000683">
    <property type="entry name" value="WD-40 repeat protein family"/>
    <property type="match status" value="1"/>
</dbReference>
<evidence type="ECO:0000256" key="3">
    <source>
        <dbReference type="ARBA" id="ARBA00022737"/>
    </source>
</evidence>
<comment type="subcellular location">
    <subcellularLocation>
        <location evidence="1">Nucleus</location>
    </subcellularLocation>
</comment>
<dbReference type="SUPFAM" id="SSF50978">
    <property type="entry name" value="WD40 repeat-like"/>
    <property type="match status" value="1"/>
</dbReference>
<evidence type="ECO:0000313" key="6">
    <source>
        <dbReference type="Proteomes" id="UP000663760"/>
    </source>
</evidence>
<dbReference type="Proteomes" id="UP000663760">
    <property type="component" value="Chromosome 6"/>
</dbReference>
<sequence>MAGGGGDLVVHRFPQSKAVDSVRWLPAVSAFDRFVAAAVHDPDSGSSALEVHALELIQQGEESDALDLLPRDSWSSASRISALRCSNVPAEPLTVALSTFAGSLHFLFVDPVEGTIESELSPVAGERWLHSGPISAVDLQPEGRECVSVGQDGRVNLVSVAEGSMEHRRVHDARGLVSYTAVRWGSSVEFATGGLAFGLQWWDQRKPGGPVSHLKGDSFQGMASGIVHSIDVHPSRKHICLAGGSSGAVFAWDLRWQKQPVLLSGAGLGQQRQSPCESEVWEIQYDSLIQTGFSSTPSAKILPVMICSEDGVLAVLEQGKDPIELLAEPCAVNAFDIDGRNPSDVVCSLEWEAIALLMRPRDSSAF</sequence>
<evidence type="ECO:0000256" key="1">
    <source>
        <dbReference type="ARBA" id="ARBA00004123"/>
    </source>
</evidence>
<dbReference type="InterPro" id="IPR036322">
    <property type="entry name" value="WD40_repeat_dom_sf"/>
</dbReference>
<dbReference type="EMBL" id="LR746269">
    <property type="protein sequence ID" value="CAA7398650.1"/>
    <property type="molecule type" value="Genomic_DNA"/>
</dbReference>
<evidence type="ECO:0000256" key="4">
    <source>
        <dbReference type="ARBA" id="ARBA00023242"/>
    </source>
</evidence>
<dbReference type="PANTHER" id="PTHR22652">
    <property type="entry name" value="NUCLEOPORIN NUP43"/>
    <property type="match status" value="1"/>
</dbReference>
<gene>
    <name evidence="5" type="ORF">SI8410_06009315</name>
</gene>
<reference evidence="5" key="1">
    <citation type="submission" date="2020-02" db="EMBL/GenBank/DDBJ databases">
        <authorList>
            <person name="Scholz U."/>
            <person name="Mascher M."/>
            <person name="Fiebig A."/>
        </authorList>
    </citation>
    <scope>NUCLEOTIDE SEQUENCE</scope>
</reference>
<dbReference type="PANTHER" id="PTHR22652:SF0">
    <property type="entry name" value="NUCLEOPORIN NUP43"/>
    <property type="match status" value="1"/>
</dbReference>
<evidence type="ECO:0000313" key="5">
    <source>
        <dbReference type="EMBL" id="CAA7398650.1"/>
    </source>
</evidence>
<keyword evidence="3" id="KW-0677">Repeat</keyword>
<dbReference type="AlphaFoldDB" id="A0A7I8KLI0"/>
<dbReference type="SMART" id="SM00320">
    <property type="entry name" value="WD40"/>
    <property type="match status" value="2"/>
</dbReference>
<keyword evidence="4" id="KW-0539">Nucleus</keyword>
<dbReference type="GO" id="GO:0031080">
    <property type="term" value="C:nuclear pore outer ring"/>
    <property type="evidence" value="ECO:0007669"/>
    <property type="project" value="TreeGrafter"/>
</dbReference>
<evidence type="ECO:0000256" key="2">
    <source>
        <dbReference type="ARBA" id="ARBA00022574"/>
    </source>
</evidence>
<dbReference type="Gene3D" id="2.130.10.10">
    <property type="entry name" value="YVTN repeat-like/Quinoprotein amine dehydrogenase"/>
    <property type="match status" value="1"/>
</dbReference>
<name>A0A7I8KLI0_SPIIN</name>
<dbReference type="InterPro" id="IPR001680">
    <property type="entry name" value="WD40_rpt"/>
</dbReference>
<protein>
    <submittedName>
        <fullName evidence="5">Uncharacterized protein</fullName>
    </submittedName>
</protein>
<keyword evidence="6" id="KW-1185">Reference proteome</keyword>
<dbReference type="OrthoDB" id="9890280at2759"/>